<dbReference type="EMBL" id="BOMN01000155">
    <property type="protein sequence ID" value="GIE26857.1"/>
    <property type="molecule type" value="Genomic_DNA"/>
</dbReference>
<accession>A0ABQ4A948</accession>
<reference evidence="2 3" key="1">
    <citation type="submission" date="2021-01" db="EMBL/GenBank/DDBJ databases">
        <title>Whole genome shotgun sequence of Actinoplanes humidus NBRC 14915.</title>
        <authorList>
            <person name="Komaki H."/>
            <person name="Tamura T."/>
        </authorList>
    </citation>
    <scope>NUCLEOTIDE SEQUENCE [LARGE SCALE GENOMIC DNA]</scope>
    <source>
        <strain evidence="2 3">NBRC 14915</strain>
    </source>
</reference>
<organism evidence="2 3">
    <name type="scientific">Winogradskya humida</name>
    <dbReference type="NCBI Taxonomy" id="113566"/>
    <lineage>
        <taxon>Bacteria</taxon>
        <taxon>Bacillati</taxon>
        <taxon>Actinomycetota</taxon>
        <taxon>Actinomycetes</taxon>
        <taxon>Micromonosporales</taxon>
        <taxon>Micromonosporaceae</taxon>
        <taxon>Winogradskya</taxon>
    </lineage>
</organism>
<dbReference type="Proteomes" id="UP000603200">
    <property type="component" value="Unassembled WGS sequence"/>
</dbReference>
<evidence type="ECO:0000256" key="1">
    <source>
        <dbReference type="SAM" id="MobiDB-lite"/>
    </source>
</evidence>
<gene>
    <name evidence="2" type="ORF">Ahu01nite_099590</name>
</gene>
<comment type="caution">
    <text evidence="2">The sequence shown here is derived from an EMBL/GenBank/DDBJ whole genome shotgun (WGS) entry which is preliminary data.</text>
</comment>
<evidence type="ECO:0000313" key="2">
    <source>
        <dbReference type="EMBL" id="GIE26857.1"/>
    </source>
</evidence>
<feature type="compositionally biased region" description="Gly residues" evidence="1">
    <location>
        <begin position="18"/>
        <end position="31"/>
    </location>
</feature>
<feature type="compositionally biased region" description="Polar residues" evidence="1">
    <location>
        <begin position="34"/>
        <end position="43"/>
    </location>
</feature>
<feature type="region of interest" description="Disordered" evidence="1">
    <location>
        <begin position="1"/>
        <end position="120"/>
    </location>
</feature>
<dbReference type="RefSeq" id="WP_203843746.1">
    <property type="nucleotide sequence ID" value="NZ_BAAATV010000047.1"/>
</dbReference>
<evidence type="ECO:0000313" key="3">
    <source>
        <dbReference type="Proteomes" id="UP000603200"/>
    </source>
</evidence>
<proteinExistence type="predicted"/>
<keyword evidence="3" id="KW-1185">Reference proteome</keyword>
<sequence length="228" mass="24359">MPRTPHSHGSSSSHGGDEGGSTPGRHTGGGSTVHPASSVNDVHQMSADALQANRPGGGGGQPQRALTARPTPKALTPGTTTMTLQEIRRARGGPSRGEVGEQYGREMYGGGPERHFPVTPNSDPDFPVTRPGGRKVDVPVDLPGGRVLAVEIKHYRDWKTVTAASGEKRATPAEVPLDAHTREEVNKDVAKRKEDPNYDPRWVFLQAGPSPQLRQHLMDAGIIFVEHG</sequence>
<name>A0ABQ4A948_9ACTN</name>
<protein>
    <submittedName>
        <fullName evidence="2">Uncharacterized protein</fullName>
    </submittedName>
</protein>